<gene>
    <name evidence="12" type="ORF">ONB1V03_LOCUS22536</name>
</gene>
<keyword evidence="4" id="KW-0677">Repeat</keyword>
<dbReference type="PANTHER" id="PTHR14139">
    <property type="entry name" value="CALSYNTENIN"/>
    <property type="match status" value="1"/>
</dbReference>
<dbReference type="GO" id="GO:0007155">
    <property type="term" value="P:cell adhesion"/>
    <property type="evidence" value="ECO:0007669"/>
    <property type="project" value="UniProtKB-KW"/>
</dbReference>
<evidence type="ECO:0000256" key="7">
    <source>
        <dbReference type="ARBA" id="ARBA00022989"/>
    </source>
</evidence>
<feature type="non-terminal residue" evidence="12">
    <location>
        <position position="1"/>
    </location>
</feature>
<evidence type="ECO:0000313" key="12">
    <source>
        <dbReference type="EMBL" id="CAD7665984.1"/>
    </source>
</evidence>
<keyword evidence="7 10" id="KW-1133">Transmembrane helix</keyword>
<evidence type="ECO:0000256" key="5">
    <source>
        <dbReference type="ARBA" id="ARBA00022837"/>
    </source>
</evidence>
<dbReference type="EMBL" id="CAJPVJ010050980">
    <property type="protein sequence ID" value="CAG2183115.1"/>
    <property type="molecule type" value="Genomic_DNA"/>
</dbReference>
<feature type="non-terminal residue" evidence="12">
    <location>
        <position position="187"/>
    </location>
</feature>
<evidence type="ECO:0000256" key="8">
    <source>
        <dbReference type="ARBA" id="ARBA00023136"/>
    </source>
</evidence>
<dbReference type="PANTHER" id="PTHR14139:SF2">
    <property type="entry name" value="CALSYNTENIN-1"/>
    <property type="match status" value="1"/>
</dbReference>
<evidence type="ECO:0000256" key="9">
    <source>
        <dbReference type="ARBA" id="ARBA00023180"/>
    </source>
</evidence>
<dbReference type="GO" id="GO:0051965">
    <property type="term" value="P:positive regulation of synapse assembly"/>
    <property type="evidence" value="ECO:0007669"/>
    <property type="project" value="TreeGrafter"/>
</dbReference>
<dbReference type="GO" id="GO:0045211">
    <property type="term" value="C:postsynaptic membrane"/>
    <property type="evidence" value="ECO:0007669"/>
    <property type="project" value="TreeGrafter"/>
</dbReference>
<evidence type="ECO:0000313" key="13">
    <source>
        <dbReference type="Proteomes" id="UP000728032"/>
    </source>
</evidence>
<evidence type="ECO:0000256" key="6">
    <source>
        <dbReference type="ARBA" id="ARBA00022889"/>
    </source>
</evidence>
<keyword evidence="5" id="KW-0106">Calcium</keyword>
<evidence type="ECO:0000256" key="1">
    <source>
        <dbReference type="ARBA" id="ARBA00004479"/>
    </source>
</evidence>
<dbReference type="OrthoDB" id="10012272at2759"/>
<reference evidence="12" key="1">
    <citation type="submission" date="2020-11" db="EMBL/GenBank/DDBJ databases">
        <authorList>
            <person name="Tran Van P."/>
        </authorList>
    </citation>
    <scope>NUCLEOTIDE SEQUENCE</scope>
</reference>
<keyword evidence="2 10" id="KW-0812">Transmembrane</keyword>
<feature type="transmembrane region" description="Helical" evidence="10">
    <location>
        <begin position="138"/>
        <end position="163"/>
    </location>
</feature>
<evidence type="ECO:0000259" key="11">
    <source>
        <dbReference type="Pfam" id="PF19699"/>
    </source>
</evidence>
<name>A0A7R9MT43_9ACAR</name>
<protein>
    <recommendedName>
        <fullName evidence="11">Calsyntenin C-terminal domain-containing protein</fullName>
    </recommendedName>
</protein>
<keyword evidence="13" id="KW-1185">Reference proteome</keyword>
<keyword evidence="6" id="KW-0130">Cell adhesion</keyword>
<proteinExistence type="predicted"/>
<sequence>GADSVHNYQQILRQLVYFNRKPAYYLNRAFKLSCSELNGRFSSNDYIQTLTVIHPKVDQQKQQSPPTAPQQKSALHPNDHIMIQTAPVAHAQVNDHKVDVKEARIKSASGFLEGGGLIDASDAFGRTTAMNARLSPIVVGHAVTIIIVVCVGFLVFMIVLGVIRIRAAHQRSGDHRDDDQEMAWDDS</sequence>
<dbReference type="InterPro" id="IPR045588">
    <property type="entry name" value="CLSTN_C"/>
</dbReference>
<dbReference type="GO" id="GO:0050806">
    <property type="term" value="P:positive regulation of synaptic transmission"/>
    <property type="evidence" value="ECO:0007669"/>
    <property type="project" value="TreeGrafter"/>
</dbReference>
<dbReference type="Pfam" id="PF19699">
    <property type="entry name" value="CLSTN_C"/>
    <property type="match status" value="2"/>
</dbReference>
<dbReference type="EMBL" id="OC965805">
    <property type="protein sequence ID" value="CAD7665984.1"/>
    <property type="molecule type" value="Genomic_DNA"/>
</dbReference>
<dbReference type="GO" id="GO:0009986">
    <property type="term" value="C:cell surface"/>
    <property type="evidence" value="ECO:0007669"/>
    <property type="project" value="TreeGrafter"/>
</dbReference>
<evidence type="ECO:0000256" key="10">
    <source>
        <dbReference type="SAM" id="Phobius"/>
    </source>
</evidence>
<evidence type="ECO:0000256" key="4">
    <source>
        <dbReference type="ARBA" id="ARBA00022737"/>
    </source>
</evidence>
<feature type="domain" description="Calsyntenin C-terminal" evidence="11">
    <location>
        <begin position="137"/>
        <end position="187"/>
    </location>
</feature>
<comment type="subcellular location">
    <subcellularLocation>
        <location evidence="1">Membrane</location>
        <topology evidence="1">Single-pass type I membrane protein</topology>
    </subcellularLocation>
</comment>
<evidence type="ECO:0000256" key="3">
    <source>
        <dbReference type="ARBA" id="ARBA00022729"/>
    </source>
</evidence>
<feature type="domain" description="Calsyntenin C-terminal" evidence="11">
    <location>
        <begin position="1"/>
        <end position="100"/>
    </location>
</feature>
<accession>A0A7R9MT43</accession>
<dbReference type="AlphaFoldDB" id="A0A7R9MT43"/>
<evidence type="ECO:0000256" key="2">
    <source>
        <dbReference type="ARBA" id="ARBA00022692"/>
    </source>
</evidence>
<organism evidence="12">
    <name type="scientific">Oppiella nova</name>
    <dbReference type="NCBI Taxonomy" id="334625"/>
    <lineage>
        <taxon>Eukaryota</taxon>
        <taxon>Metazoa</taxon>
        <taxon>Ecdysozoa</taxon>
        <taxon>Arthropoda</taxon>
        <taxon>Chelicerata</taxon>
        <taxon>Arachnida</taxon>
        <taxon>Acari</taxon>
        <taxon>Acariformes</taxon>
        <taxon>Sarcoptiformes</taxon>
        <taxon>Oribatida</taxon>
        <taxon>Brachypylina</taxon>
        <taxon>Oppioidea</taxon>
        <taxon>Oppiidae</taxon>
        <taxon>Oppiella</taxon>
    </lineage>
</organism>
<keyword evidence="3" id="KW-0732">Signal</keyword>
<dbReference type="Proteomes" id="UP000728032">
    <property type="component" value="Unassembled WGS sequence"/>
</dbReference>
<keyword evidence="9" id="KW-0325">Glycoprotein</keyword>
<keyword evidence="8 10" id="KW-0472">Membrane</keyword>